<protein>
    <recommendedName>
        <fullName evidence="4">Death domain-containing protein</fullName>
    </recommendedName>
</protein>
<dbReference type="GO" id="GO:0006954">
    <property type="term" value="P:inflammatory response"/>
    <property type="evidence" value="ECO:0007669"/>
    <property type="project" value="UniProtKB-KW"/>
</dbReference>
<dbReference type="GO" id="GO:0045087">
    <property type="term" value="P:innate immune response"/>
    <property type="evidence" value="ECO:0007669"/>
    <property type="project" value="UniProtKB-KW"/>
</dbReference>
<reference evidence="5" key="1">
    <citation type="thesis" date="2020" institute="ProQuest LLC" country="789 East Eisenhower Parkway, Ann Arbor, MI, USA">
        <title>Comparative Genomics and Chromosome Evolution.</title>
        <authorList>
            <person name="Mudd A.B."/>
        </authorList>
    </citation>
    <scope>NUCLEOTIDE SEQUENCE</scope>
    <source>
        <strain evidence="5">237g6f4</strain>
        <tissue evidence="5">Blood</tissue>
    </source>
</reference>
<dbReference type="AlphaFoldDB" id="A0AAV6YRP1"/>
<organism evidence="5 6">
    <name type="scientific">Engystomops pustulosus</name>
    <name type="common">Tungara frog</name>
    <name type="synonym">Physalaemus pustulosus</name>
    <dbReference type="NCBI Taxonomy" id="76066"/>
    <lineage>
        <taxon>Eukaryota</taxon>
        <taxon>Metazoa</taxon>
        <taxon>Chordata</taxon>
        <taxon>Craniata</taxon>
        <taxon>Vertebrata</taxon>
        <taxon>Euteleostomi</taxon>
        <taxon>Amphibia</taxon>
        <taxon>Batrachia</taxon>
        <taxon>Anura</taxon>
        <taxon>Neobatrachia</taxon>
        <taxon>Hyloidea</taxon>
        <taxon>Leptodactylidae</taxon>
        <taxon>Leiuperinae</taxon>
        <taxon>Engystomops</taxon>
    </lineage>
</organism>
<dbReference type="PANTHER" id="PTHR15079:SF3">
    <property type="entry name" value="MYELOID DIFFERENTIATION PRIMARY RESPONSE PROTEIN MYD88"/>
    <property type="match status" value="1"/>
</dbReference>
<dbReference type="GO" id="GO:0002755">
    <property type="term" value="P:MyD88-dependent toll-like receptor signaling pathway"/>
    <property type="evidence" value="ECO:0007669"/>
    <property type="project" value="InterPro"/>
</dbReference>
<dbReference type="SMART" id="SM00005">
    <property type="entry name" value="DEATH"/>
    <property type="match status" value="1"/>
</dbReference>
<dbReference type="GO" id="GO:0034142">
    <property type="term" value="P:toll-like receptor 4 signaling pathway"/>
    <property type="evidence" value="ECO:0007669"/>
    <property type="project" value="TreeGrafter"/>
</dbReference>
<dbReference type="PANTHER" id="PTHR15079">
    <property type="entry name" value="MYD88"/>
    <property type="match status" value="1"/>
</dbReference>
<keyword evidence="3" id="KW-0395">Inflammatory response</keyword>
<evidence type="ECO:0000256" key="2">
    <source>
        <dbReference type="ARBA" id="ARBA00022859"/>
    </source>
</evidence>
<evidence type="ECO:0000256" key="1">
    <source>
        <dbReference type="ARBA" id="ARBA00022588"/>
    </source>
</evidence>
<dbReference type="InterPro" id="IPR000488">
    <property type="entry name" value="Death_dom"/>
</dbReference>
<dbReference type="GO" id="GO:0035325">
    <property type="term" value="F:Toll-like receptor binding"/>
    <property type="evidence" value="ECO:0007669"/>
    <property type="project" value="TreeGrafter"/>
</dbReference>
<dbReference type="GO" id="GO:0043123">
    <property type="term" value="P:positive regulation of canonical NF-kappaB signal transduction"/>
    <property type="evidence" value="ECO:0007669"/>
    <property type="project" value="InterPro"/>
</dbReference>
<keyword evidence="6" id="KW-1185">Reference proteome</keyword>
<dbReference type="SUPFAM" id="SSF47986">
    <property type="entry name" value="DEATH domain"/>
    <property type="match status" value="1"/>
</dbReference>
<accession>A0AAV6YRP1</accession>
<dbReference type="GO" id="GO:0050830">
    <property type="term" value="P:defense response to Gram-positive bacterium"/>
    <property type="evidence" value="ECO:0007669"/>
    <property type="project" value="TreeGrafter"/>
</dbReference>
<gene>
    <name evidence="5" type="ORF">GDO81_026352</name>
</gene>
<feature type="domain" description="Death" evidence="4">
    <location>
        <begin position="27"/>
        <end position="105"/>
    </location>
</feature>
<dbReference type="GO" id="GO:0005886">
    <property type="term" value="C:plasma membrane"/>
    <property type="evidence" value="ECO:0007669"/>
    <property type="project" value="TreeGrafter"/>
</dbReference>
<comment type="caution">
    <text evidence="5">The sequence shown here is derived from an EMBL/GenBank/DDBJ whole genome shotgun (WGS) entry which is preliminary data.</text>
</comment>
<dbReference type="Pfam" id="PF00531">
    <property type="entry name" value="Death"/>
    <property type="match status" value="1"/>
</dbReference>
<dbReference type="InterPro" id="IPR011029">
    <property type="entry name" value="DEATH-like_dom_sf"/>
</dbReference>
<dbReference type="InterPro" id="IPR034249">
    <property type="entry name" value="MyD88_Death"/>
</dbReference>
<dbReference type="CDD" id="cd08312">
    <property type="entry name" value="Death_MyD88"/>
    <property type="match status" value="1"/>
</dbReference>
<keyword evidence="1" id="KW-0399">Innate immunity</keyword>
<dbReference type="EMBL" id="WNYA01043490">
    <property type="protein sequence ID" value="KAG8536443.1"/>
    <property type="molecule type" value="Genomic_DNA"/>
</dbReference>
<evidence type="ECO:0000256" key="3">
    <source>
        <dbReference type="ARBA" id="ARBA00023198"/>
    </source>
</evidence>
<dbReference type="Proteomes" id="UP000824782">
    <property type="component" value="Unassembled WGS sequence"/>
</dbReference>
<keyword evidence="2" id="KW-0391">Immunity</keyword>
<evidence type="ECO:0000313" key="5">
    <source>
        <dbReference type="EMBL" id="KAG8536443.1"/>
    </source>
</evidence>
<dbReference type="GO" id="GO:0008063">
    <property type="term" value="P:Toll signaling pathway"/>
    <property type="evidence" value="ECO:0007669"/>
    <property type="project" value="TreeGrafter"/>
</dbReference>
<dbReference type="FunFam" id="1.10.533.10:FF:000029">
    <property type="entry name" value="Myeloid differentiation primary response protein MyD88"/>
    <property type="match status" value="1"/>
</dbReference>
<dbReference type="InterPro" id="IPR017281">
    <property type="entry name" value="Myelin_different_resp_MyD88"/>
</dbReference>
<dbReference type="Gene3D" id="1.10.533.10">
    <property type="entry name" value="Death Domain, Fas"/>
    <property type="match status" value="1"/>
</dbReference>
<dbReference type="PROSITE" id="PS50017">
    <property type="entry name" value="DEATH_DOMAIN"/>
    <property type="match status" value="1"/>
</dbReference>
<sequence>MACGSSLDEAEMSSIPLVALNYNTRHRLSLYLNPDAVVASGWTTLAEEMDYTYLEIRNLERFQNPTLALLEDWEKRCSQATVGRLLELLRKIDRHDILTDIAPLIESDCKKYLRRKQSLPPPLQDDTVGSSGGTDTSGLCSKGFLVLCN</sequence>
<evidence type="ECO:0000259" key="4">
    <source>
        <dbReference type="PROSITE" id="PS50017"/>
    </source>
</evidence>
<evidence type="ECO:0000313" key="6">
    <source>
        <dbReference type="Proteomes" id="UP000824782"/>
    </source>
</evidence>
<proteinExistence type="predicted"/>
<dbReference type="GO" id="GO:0070976">
    <property type="term" value="F:TIR domain binding"/>
    <property type="evidence" value="ECO:0007669"/>
    <property type="project" value="InterPro"/>
</dbReference>
<name>A0AAV6YRP1_ENGPU</name>